<proteinExistence type="predicted"/>
<protein>
    <recommendedName>
        <fullName evidence="5">DUF4168 domain-containing protein</fullName>
    </recommendedName>
</protein>
<feature type="compositionally biased region" description="Acidic residues" evidence="1">
    <location>
        <begin position="163"/>
        <end position="173"/>
    </location>
</feature>
<feature type="region of interest" description="Disordered" evidence="1">
    <location>
        <begin position="142"/>
        <end position="173"/>
    </location>
</feature>
<feature type="signal peptide" evidence="2">
    <location>
        <begin position="1"/>
        <end position="21"/>
    </location>
</feature>
<evidence type="ECO:0000256" key="2">
    <source>
        <dbReference type="SAM" id="SignalP"/>
    </source>
</evidence>
<keyword evidence="2" id="KW-0732">Signal</keyword>
<gene>
    <name evidence="3" type="ORF">ACFFUR_09575</name>
</gene>
<name>A0ABV5J6X5_9BACT</name>
<comment type="caution">
    <text evidence="3">The sequence shown here is derived from an EMBL/GenBank/DDBJ whole genome shotgun (WGS) entry which is preliminary data.</text>
</comment>
<evidence type="ECO:0000256" key="1">
    <source>
        <dbReference type="SAM" id="MobiDB-lite"/>
    </source>
</evidence>
<organism evidence="3 4">
    <name type="scientific">Echinicola jeungdonensis</name>
    <dbReference type="NCBI Taxonomy" id="709343"/>
    <lineage>
        <taxon>Bacteria</taxon>
        <taxon>Pseudomonadati</taxon>
        <taxon>Bacteroidota</taxon>
        <taxon>Cytophagia</taxon>
        <taxon>Cytophagales</taxon>
        <taxon>Cyclobacteriaceae</taxon>
        <taxon>Echinicola</taxon>
    </lineage>
</organism>
<reference evidence="3 4" key="1">
    <citation type="submission" date="2024-09" db="EMBL/GenBank/DDBJ databases">
        <authorList>
            <person name="Sun Q."/>
            <person name="Mori K."/>
        </authorList>
    </citation>
    <scope>NUCLEOTIDE SEQUENCE [LARGE SCALE GENOMIC DNA]</scope>
    <source>
        <strain evidence="3 4">CECT 7682</strain>
    </source>
</reference>
<dbReference type="EMBL" id="JBHMEW010000057">
    <property type="protein sequence ID" value="MFB9212058.1"/>
    <property type="molecule type" value="Genomic_DNA"/>
</dbReference>
<feature type="chain" id="PRO_5046830072" description="DUF4168 domain-containing protein" evidence="2">
    <location>
        <begin position="22"/>
        <end position="173"/>
    </location>
</feature>
<accession>A0ABV5J6X5</accession>
<evidence type="ECO:0000313" key="4">
    <source>
        <dbReference type="Proteomes" id="UP001589654"/>
    </source>
</evidence>
<evidence type="ECO:0000313" key="3">
    <source>
        <dbReference type="EMBL" id="MFB9212058.1"/>
    </source>
</evidence>
<keyword evidence="4" id="KW-1185">Reference proteome</keyword>
<dbReference type="Proteomes" id="UP001589654">
    <property type="component" value="Unassembled WGS sequence"/>
</dbReference>
<sequence length="173" mass="19240">MKRLFGLALLLLVLLNVNAMAQDESAAEEVTDEEIQKFAAMEDSVMVFYNQKNEELVDMIKNNEVIDGAGRYNEIKGAWGNEEKLAEIELTEEEKAAYEEILGFMESLSGEVRDLKISLIKNDEILGAATYNKVNKAMKSNPEIKEKVDSTIAELQDARESESSEEGGEEPGA</sequence>
<evidence type="ECO:0008006" key="5">
    <source>
        <dbReference type="Google" id="ProtNLM"/>
    </source>
</evidence>
<dbReference type="RefSeq" id="WP_290249471.1">
    <property type="nucleotide sequence ID" value="NZ_JAUFQT010000002.1"/>
</dbReference>